<organism evidence="3 4">
    <name type="scientific">Diaporthe vaccinii</name>
    <dbReference type="NCBI Taxonomy" id="105482"/>
    <lineage>
        <taxon>Eukaryota</taxon>
        <taxon>Fungi</taxon>
        <taxon>Dikarya</taxon>
        <taxon>Ascomycota</taxon>
        <taxon>Pezizomycotina</taxon>
        <taxon>Sordariomycetes</taxon>
        <taxon>Sordariomycetidae</taxon>
        <taxon>Diaporthales</taxon>
        <taxon>Diaporthaceae</taxon>
        <taxon>Diaporthe</taxon>
        <taxon>Diaporthe eres species complex</taxon>
    </lineage>
</organism>
<keyword evidence="4" id="KW-1185">Reference proteome</keyword>
<gene>
    <name evidence="3" type="ORF">FJTKL_04212</name>
</gene>
<reference evidence="3 4" key="1">
    <citation type="submission" date="2024-03" db="EMBL/GenBank/DDBJ databases">
        <title>A high-quality draft genome sequence of Diaporthe vaccinii, a causative agent of upright dieback and viscid rot disease in cranberry plants.</title>
        <authorList>
            <person name="Sarrasin M."/>
            <person name="Lang B.F."/>
            <person name="Burger G."/>
        </authorList>
    </citation>
    <scope>NUCLEOTIDE SEQUENCE [LARGE SCALE GENOMIC DNA]</scope>
    <source>
        <strain evidence="3 4">IS7</strain>
    </source>
</reference>
<protein>
    <submittedName>
        <fullName evidence="3">Uncharacterized protein</fullName>
    </submittedName>
</protein>
<evidence type="ECO:0000313" key="3">
    <source>
        <dbReference type="EMBL" id="KAL2273593.1"/>
    </source>
</evidence>
<proteinExistence type="predicted"/>
<evidence type="ECO:0000313" key="4">
    <source>
        <dbReference type="Proteomes" id="UP001600888"/>
    </source>
</evidence>
<dbReference type="EMBL" id="JBAWTH010000179">
    <property type="protein sequence ID" value="KAL2273593.1"/>
    <property type="molecule type" value="Genomic_DNA"/>
</dbReference>
<evidence type="ECO:0000256" key="1">
    <source>
        <dbReference type="SAM" id="Coils"/>
    </source>
</evidence>
<feature type="region of interest" description="Disordered" evidence="2">
    <location>
        <begin position="172"/>
        <end position="213"/>
    </location>
</feature>
<name>A0ABR4DT91_9PEZI</name>
<accession>A0ABR4DT91</accession>
<keyword evidence="1" id="KW-0175">Coiled coil</keyword>
<dbReference type="Proteomes" id="UP001600888">
    <property type="component" value="Unassembled WGS sequence"/>
</dbReference>
<sequence length="323" mass="36341">MHEQLSESDTIHLVFDDELSTAFFKFRLLLVPATGQESAEYAYLLISPEQIASVSTEQCTDPKIARHLRCARGTAQTTCLRFVLEKPASLVGPRDSTTFLRKVKDQARAYAHYLTTQTTLTVFVGGDAFPATLLMSLCRSASARGQLKPDNSIADIRTLYEGRGGCVVELEQTEPPSRHSEEVNNPPPYSKHCGDFSEEPQPSKKRCLDRPPVGNMSPTLHLLTRMMTVIEALERRVNRVERRMEVIEDCIERVKSEVMEEVEARIDQTSAGLRDEWDCSMDDMVTGVKVDLEDYVRNELQDAQECIVDSLQAGSWAITLERP</sequence>
<evidence type="ECO:0000256" key="2">
    <source>
        <dbReference type="SAM" id="MobiDB-lite"/>
    </source>
</evidence>
<feature type="coiled-coil region" evidence="1">
    <location>
        <begin position="223"/>
        <end position="257"/>
    </location>
</feature>
<comment type="caution">
    <text evidence="3">The sequence shown here is derived from an EMBL/GenBank/DDBJ whole genome shotgun (WGS) entry which is preliminary data.</text>
</comment>